<dbReference type="InterPro" id="IPR001320">
    <property type="entry name" value="Iontro_rcpt_C"/>
</dbReference>
<dbReference type="PANTHER" id="PTHR35936:SF17">
    <property type="entry name" value="ARGININE-BINDING EXTRACELLULAR PROTEIN ARTP"/>
    <property type="match status" value="1"/>
</dbReference>
<dbReference type="InterPro" id="IPR018313">
    <property type="entry name" value="SBP_3_CS"/>
</dbReference>
<dbReference type="PROSITE" id="PS01039">
    <property type="entry name" value="SBP_BACTERIAL_3"/>
    <property type="match status" value="1"/>
</dbReference>
<dbReference type="Gene3D" id="3.40.190.10">
    <property type="entry name" value="Periplasmic binding protein-like II"/>
    <property type="match status" value="2"/>
</dbReference>
<proteinExistence type="inferred from homology"/>
<dbReference type="PROSITE" id="PS51257">
    <property type="entry name" value="PROKAR_LIPOPROTEIN"/>
    <property type="match status" value="1"/>
</dbReference>
<feature type="chain" id="PRO_5046809278" evidence="5">
    <location>
        <begin position="23"/>
        <end position="272"/>
    </location>
</feature>
<organism evidence="8 9">
    <name type="scientific">Actinomadura meridiana</name>
    <dbReference type="NCBI Taxonomy" id="559626"/>
    <lineage>
        <taxon>Bacteria</taxon>
        <taxon>Bacillati</taxon>
        <taxon>Actinomycetota</taxon>
        <taxon>Actinomycetes</taxon>
        <taxon>Streptosporangiales</taxon>
        <taxon>Thermomonosporaceae</taxon>
        <taxon>Actinomadura</taxon>
    </lineage>
</organism>
<comment type="similarity">
    <text evidence="2 4">Belongs to the bacterial solute-binding protein 3 family.</text>
</comment>
<evidence type="ECO:0000256" key="5">
    <source>
        <dbReference type="SAM" id="SignalP"/>
    </source>
</evidence>
<evidence type="ECO:0000256" key="3">
    <source>
        <dbReference type="ARBA" id="ARBA00022729"/>
    </source>
</evidence>
<feature type="signal peptide" evidence="5">
    <location>
        <begin position="1"/>
        <end position="22"/>
    </location>
</feature>
<dbReference type="Proteomes" id="UP001501710">
    <property type="component" value="Unassembled WGS sequence"/>
</dbReference>
<dbReference type="EMBL" id="BAABAS010000005">
    <property type="protein sequence ID" value="GAA4229930.1"/>
    <property type="molecule type" value="Genomic_DNA"/>
</dbReference>
<keyword evidence="9" id="KW-1185">Reference proteome</keyword>
<feature type="domain" description="Ionotropic glutamate receptor C-terminal" evidence="7">
    <location>
        <begin position="41"/>
        <end position="264"/>
    </location>
</feature>
<dbReference type="InterPro" id="IPR001638">
    <property type="entry name" value="Solute-binding_3/MltF_N"/>
</dbReference>
<feature type="domain" description="Solute-binding protein family 3/N-terminal" evidence="6">
    <location>
        <begin position="41"/>
        <end position="265"/>
    </location>
</feature>
<evidence type="ECO:0000256" key="4">
    <source>
        <dbReference type="RuleBase" id="RU003744"/>
    </source>
</evidence>
<sequence length="272" mass="29294">MTRTSGRALGALVVALALTASACGGDDGATVQGVKLVKKNTLTYCTHLPYPPFESEDQKSGKVVGFDIEMVDLVAKRLGLSVKIFDTPFETMRTGASLNAGKCDIQVGGMTITKDRTRFMDVSVPYFDVTQAVMTKKGAGVRSLADLKTKKLSLGAQAGTTGEDLAKREGFDPRSYDNANAELDGLRTGQAKAILVDDPVARYWLRDPANAGLEIAVNVRTGEQLGYWFRKGHNPELVKLTNQIIQKARADGSYDRFYAKWIGAKPAPGVGS</sequence>
<evidence type="ECO:0000313" key="8">
    <source>
        <dbReference type="EMBL" id="GAA4229930.1"/>
    </source>
</evidence>
<comment type="subcellular location">
    <subcellularLocation>
        <location evidence="1">Cell envelope</location>
    </subcellularLocation>
</comment>
<dbReference type="Pfam" id="PF00497">
    <property type="entry name" value="SBP_bac_3"/>
    <property type="match status" value="1"/>
</dbReference>
<accession>A0ABP8BXS9</accession>
<dbReference type="RefSeq" id="WP_344894327.1">
    <property type="nucleotide sequence ID" value="NZ_BAABAS010000005.1"/>
</dbReference>
<evidence type="ECO:0000313" key="9">
    <source>
        <dbReference type="Proteomes" id="UP001501710"/>
    </source>
</evidence>
<reference evidence="9" key="1">
    <citation type="journal article" date="2019" name="Int. J. Syst. Evol. Microbiol.">
        <title>The Global Catalogue of Microorganisms (GCM) 10K type strain sequencing project: providing services to taxonomists for standard genome sequencing and annotation.</title>
        <authorList>
            <consortium name="The Broad Institute Genomics Platform"/>
            <consortium name="The Broad Institute Genome Sequencing Center for Infectious Disease"/>
            <person name="Wu L."/>
            <person name="Ma J."/>
        </authorList>
    </citation>
    <scope>NUCLEOTIDE SEQUENCE [LARGE SCALE GENOMIC DNA]</scope>
    <source>
        <strain evidence="9">JCM 17440</strain>
    </source>
</reference>
<gene>
    <name evidence="8" type="ORF">GCM10022254_23510</name>
</gene>
<dbReference type="SUPFAM" id="SSF53850">
    <property type="entry name" value="Periplasmic binding protein-like II"/>
    <property type="match status" value="1"/>
</dbReference>
<protein>
    <submittedName>
        <fullName evidence="8">Basic amino acid ABC transporter substrate-binding protein</fullName>
    </submittedName>
</protein>
<dbReference type="PANTHER" id="PTHR35936">
    <property type="entry name" value="MEMBRANE-BOUND LYTIC MUREIN TRANSGLYCOSYLASE F"/>
    <property type="match status" value="1"/>
</dbReference>
<dbReference type="SMART" id="SM00079">
    <property type="entry name" value="PBPe"/>
    <property type="match status" value="1"/>
</dbReference>
<dbReference type="SMART" id="SM00062">
    <property type="entry name" value="PBPb"/>
    <property type="match status" value="1"/>
</dbReference>
<evidence type="ECO:0000259" key="7">
    <source>
        <dbReference type="SMART" id="SM00079"/>
    </source>
</evidence>
<evidence type="ECO:0000259" key="6">
    <source>
        <dbReference type="SMART" id="SM00062"/>
    </source>
</evidence>
<name>A0ABP8BXS9_9ACTN</name>
<comment type="caution">
    <text evidence="8">The sequence shown here is derived from an EMBL/GenBank/DDBJ whole genome shotgun (WGS) entry which is preliminary data.</text>
</comment>
<evidence type="ECO:0000256" key="1">
    <source>
        <dbReference type="ARBA" id="ARBA00004196"/>
    </source>
</evidence>
<evidence type="ECO:0000256" key="2">
    <source>
        <dbReference type="ARBA" id="ARBA00010333"/>
    </source>
</evidence>
<keyword evidence="3 5" id="KW-0732">Signal</keyword>